<gene>
    <name evidence="1" type="ordered locus">LHK_01159</name>
</gene>
<dbReference type="KEGG" id="lhk:LHK_01159"/>
<keyword evidence="2" id="KW-1185">Reference proteome</keyword>
<sequence length="203" mass="22686">MSTLPAGYRPDAHGRLVPVERIRPIDLARDELVTELVAEARELSLRLQRFKARAFADVAAFVELSAERYGARIGGSKGNVALLSFDGRYKVQRAIQDSLVFDEGLLAAKALIDECVHEWTADARSEVRALVNDAFLADRSGQLSTARILRLRRLDIRDGKWLRAMAALHDALRVQCSKSYLRVYERVGDSHAYRPIVLDLAGV</sequence>
<organism evidence="1 2">
    <name type="scientific">Laribacter hongkongensis (strain HLHK9)</name>
    <dbReference type="NCBI Taxonomy" id="557598"/>
    <lineage>
        <taxon>Bacteria</taxon>
        <taxon>Pseudomonadati</taxon>
        <taxon>Pseudomonadota</taxon>
        <taxon>Betaproteobacteria</taxon>
        <taxon>Neisseriales</taxon>
        <taxon>Aquaspirillaceae</taxon>
        <taxon>Laribacter</taxon>
    </lineage>
</organism>
<dbReference type="RefSeq" id="WP_012696641.1">
    <property type="nucleotide sequence ID" value="NC_012559.1"/>
</dbReference>
<proteinExistence type="predicted"/>
<protein>
    <recommendedName>
        <fullName evidence="3">Sulfate transporter</fullName>
    </recommendedName>
</protein>
<dbReference type="InterPro" id="IPR021505">
    <property type="entry name" value="Phage_B3_Orf6"/>
</dbReference>
<dbReference type="STRING" id="557598.LHK_01159"/>
<evidence type="ECO:0008006" key="3">
    <source>
        <dbReference type="Google" id="ProtNLM"/>
    </source>
</evidence>
<name>C1D6P4_LARHH</name>
<accession>C1D6P4</accession>
<evidence type="ECO:0000313" key="1">
    <source>
        <dbReference type="EMBL" id="ACO74151.1"/>
    </source>
</evidence>
<dbReference type="Pfam" id="PF11363">
    <property type="entry name" value="DUF3164"/>
    <property type="match status" value="1"/>
</dbReference>
<evidence type="ECO:0000313" key="2">
    <source>
        <dbReference type="Proteomes" id="UP000002010"/>
    </source>
</evidence>
<dbReference type="GeneID" id="75109290"/>
<dbReference type="Proteomes" id="UP000002010">
    <property type="component" value="Chromosome"/>
</dbReference>
<dbReference type="AlphaFoldDB" id="C1D6P4"/>
<dbReference type="HOGENOM" id="CLU_086570_1_0_4"/>
<reference evidence="1 2" key="1">
    <citation type="journal article" date="2009" name="PLoS Genet.">
        <title>The complete genome and proteome of Laribacter hongkongensis reveal potential mechanisms for adaptations to different temperatures and habitats.</title>
        <authorList>
            <person name="Woo P.C."/>
            <person name="Lau S.K."/>
            <person name="Tse H."/>
            <person name="Teng J.L."/>
            <person name="Curreem S.O."/>
            <person name="Tsang A.K."/>
            <person name="Fan R.Y."/>
            <person name="Wong G.K."/>
            <person name="Huang Y."/>
            <person name="Loman N.J."/>
            <person name="Snyder L.A."/>
            <person name="Cai J.J."/>
            <person name="Huang J.D."/>
            <person name="Mak W."/>
            <person name="Pallen M.J."/>
            <person name="Lok S."/>
            <person name="Yuen K.Y."/>
        </authorList>
    </citation>
    <scope>NUCLEOTIDE SEQUENCE [LARGE SCALE GENOMIC DNA]</scope>
    <source>
        <strain evidence="1 2">HLHK9</strain>
    </source>
</reference>
<dbReference type="EMBL" id="CP001154">
    <property type="protein sequence ID" value="ACO74151.1"/>
    <property type="molecule type" value="Genomic_DNA"/>
</dbReference>
<dbReference type="eggNOG" id="ENOG502ZBJ1">
    <property type="taxonomic scope" value="Bacteria"/>
</dbReference>